<comment type="similarity">
    <text evidence="2">Belongs to the glycosyl hydrolase 29 family.</text>
</comment>
<dbReference type="Proteomes" id="UP000576209">
    <property type="component" value="Unassembled WGS sequence"/>
</dbReference>
<evidence type="ECO:0000313" key="10">
    <source>
        <dbReference type="EMBL" id="MBB4078630.1"/>
    </source>
</evidence>
<feature type="chain" id="PRO_5033049260" description="alpha-L-fucosidase" evidence="7">
    <location>
        <begin position="28"/>
        <end position="512"/>
    </location>
</feature>
<dbReference type="RefSeq" id="WP_183494868.1">
    <property type="nucleotide sequence ID" value="NZ_JACIFF010000002.1"/>
</dbReference>
<keyword evidence="5 10" id="KW-0378">Hydrolase</keyword>
<dbReference type="GO" id="GO:0016139">
    <property type="term" value="P:glycoside catabolic process"/>
    <property type="evidence" value="ECO:0007669"/>
    <property type="project" value="TreeGrafter"/>
</dbReference>
<dbReference type="InterPro" id="IPR016286">
    <property type="entry name" value="FUC_metazoa-typ"/>
</dbReference>
<dbReference type="SUPFAM" id="SSF51445">
    <property type="entry name" value="(Trans)glycosidases"/>
    <property type="match status" value="1"/>
</dbReference>
<sequence length="512" mass="58548">MYRILIPLFLPLLGLLFLYGCAESSSAAVVNRGASPSQPTYTADWESLEKYNESPDWFADSKLGIYAHWGPYNVPAFGSEWYPRNMYVEGSKEFEHHKRTYGDQSEFGYHDFIPQFTAEKFDAEEWAQLMQDAGARWGGPVAQHHDGFAMWDSELNPWNAADMGPKRDITGELVKALRKRDMKVITSFHHARNLQRNAADREHWAGWSSHYPYNPAYATATEDPKLRWLYGNVPEKEWYPYWLGQLEEVIDQYDPDIIWFDVWLNLIPEQYRKEFVAYYFNHATARNQEVVIAHKKDDLPIEVSVLDIEQGGKTDVSERVWLTDITLSNQSWSYVEGQTYKDPALVLRNFIDVVSKNGVVLLNISPRADGSIPQEQKDVLHTMGDWLKKYGEAIYGTRPRSKYGFGSAKTEENRFGGQTATIKYSASDVRYTESKDHKAIYAIFLGAPEPGEVELDGLGAIDFPPKTPVKRVTILGTDTELEFAFDVHDNYIVIPAGVTFDEIATVVKLEME</sequence>
<reference evidence="10 11" key="1">
    <citation type="submission" date="2020-08" db="EMBL/GenBank/DDBJ databases">
        <title>Genomic Encyclopedia of Type Strains, Phase IV (KMG-IV): sequencing the most valuable type-strain genomes for metagenomic binning, comparative biology and taxonomic classification.</title>
        <authorList>
            <person name="Goeker M."/>
        </authorList>
    </citation>
    <scope>NUCLEOTIDE SEQUENCE [LARGE SCALE GENOMIC DNA]</scope>
    <source>
        <strain evidence="10 11">DSM 105137</strain>
    </source>
</reference>
<comment type="caution">
    <text evidence="10">The sequence shown here is derived from an EMBL/GenBank/DDBJ whole genome shotgun (WGS) entry which is preliminary data.</text>
</comment>
<dbReference type="InterPro" id="IPR013780">
    <property type="entry name" value="Glyco_hydro_b"/>
</dbReference>
<evidence type="ECO:0000256" key="6">
    <source>
        <dbReference type="ARBA" id="ARBA00023295"/>
    </source>
</evidence>
<comment type="function">
    <text evidence="1">Alpha-L-fucosidase is responsible for hydrolyzing the alpha-1,6-linked fucose joined to the reducing-end N-acetylglucosamine of the carbohydrate moieties of glycoproteins.</text>
</comment>
<protein>
    <recommendedName>
        <fullName evidence="3">alpha-L-fucosidase</fullName>
        <ecNumber evidence="3">3.2.1.51</ecNumber>
    </recommendedName>
</protein>
<dbReference type="InterPro" id="IPR017853">
    <property type="entry name" value="GH"/>
</dbReference>
<name>A0A840E0F6_9BACT</name>
<evidence type="ECO:0000256" key="5">
    <source>
        <dbReference type="ARBA" id="ARBA00022801"/>
    </source>
</evidence>
<dbReference type="AlphaFoldDB" id="A0A840E0F6"/>
<dbReference type="Gene3D" id="3.20.20.80">
    <property type="entry name" value="Glycosidases"/>
    <property type="match status" value="1"/>
</dbReference>
<dbReference type="InterPro" id="IPR031919">
    <property type="entry name" value="Fucosidase_C"/>
</dbReference>
<dbReference type="Gene3D" id="2.60.40.1180">
    <property type="entry name" value="Golgi alpha-mannosidase II"/>
    <property type="match status" value="1"/>
</dbReference>
<evidence type="ECO:0000256" key="4">
    <source>
        <dbReference type="ARBA" id="ARBA00022729"/>
    </source>
</evidence>
<dbReference type="PANTHER" id="PTHR10030">
    <property type="entry name" value="ALPHA-L-FUCOSIDASE"/>
    <property type="match status" value="1"/>
</dbReference>
<evidence type="ECO:0000256" key="3">
    <source>
        <dbReference type="ARBA" id="ARBA00012662"/>
    </source>
</evidence>
<dbReference type="Pfam" id="PF16757">
    <property type="entry name" value="Fucosidase_C"/>
    <property type="match status" value="1"/>
</dbReference>
<feature type="domain" description="Glycoside hydrolase family 29 N-terminal" evidence="8">
    <location>
        <begin position="32"/>
        <end position="392"/>
    </location>
</feature>
<dbReference type="PANTHER" id="PTHR10030:SF37">
    <property type="entry name" value="ALPHA-L-FUCOSIDASE-RELATED"/>
    <property type="match status" value="1"/>
</dbReference>
<dbReference type="GO" id="GO:0004560">
    <property type="term" value="F:alpha-L-fucosidase activity"/>
    <property type="evidence" value="ECO:0007669"/>
    <property type="project" value="UniProtKB-EC"/>
</dbReference>
<feature type="signal peptide" evidence="7">
    <location>
        <begin position="1"/>
        <end position="27"/>
    </location>
</feature>
<proteinExistence type="inferred from homology"/>
<evidence type="ECO:0000256" key="1">
    <source>
        <dbReference type="ARBA" id="ARBA00004071"/>
    </source>
</evidence>
<organism evidence="10 11">
    <name type="scientific">Neolewinella aquimaris</name>
    <dbReference type="NCBI Taxonomy" id="1835722"/>
    <lineage>
        <taxon>Bacteria</taxon>
        <taxon>Pseudomonadati</taxon>
        <taxon>Bacteroidota</taxon>
        <taxon>Saprospiria</taxon>
        <taxon>Saprospirales</taxon>
        <taxon>Lewinellaceae</taxon>
        <taxon>Neolewinella</taxon>
    </lineage>
</organism>
<evidence type="ECO:0000313" key="11">
    <source>
        <dbReference type="Proteomes" id="UP000576209"/>
    </source>
</evidence>
<gene>
    <name evidence="10" type="ORF">GGR28_001243</name>
</gene>
<keyword evidence="6 10" id="KW-0326">Glycosidase</keyword>
<evidence type="ECO:0000259" key="8">
    <source>
        <dbReference type="Pfam" id="PF01120"/>
    </source>
</evidence>
<dbReference type="Pfam" id="PF01120">
    <property type="entry name" value="Alpha_L_fucos"/>
    <property type="match status" value="1"/>
</dbReference>
<feature type="domain" description="Alpha-L-fucosidase C-terminal" evidence="9">
    <location>
        <begin position="427"/>
        <end position="495"/>
    </location>
</feature>
<evidence type="ECO:0000256" key="7">
    <source>
        <dbReference type="SAM" id="SignalP"/>
    </source>
</evidence>
<dbReference type="SMART" id="SM00812">
    <property type="entry name" value="Alpha_L_fucos"/>
    <property type="match status" value="1"/>
</dbReference>
<evidence type="ECO:0000256" key="2">
    <source>
        <dbReference type="ARBA" id="ARBA00007951"/>
    </source>
</evidence>
<keyword evidence="4 7" id="KW-0732">Signal</keyword>
<dbReference type="GO" id="GO:0005764">
    <property type="term" value="C:lysosome"/>
    <property type="evidence" value="ECO:0007669"/>
    <property type="project" value="TreeGrafter"/>
</dbReference>
<dbReference type="GO" id="GO:0006004">
    <property type="term" value="P:fucose metabolic process"/>
    <property type="evidence" value="ECO:0007669"/>
    <property type="project" value="InterPro"/>
</dbReference>
<dbReference type="InterPro" id="IPR000933">
    <property type="entry name" value="Glyco_hydro_29"/>
</dbReference>
<keyword evidence="11" id="KW-1185">Reference proteome</keyword>
<evidence type="ECO:0000259" key="9">
    <source>
        <dbReference type="Pfam" id="PF16757"/>
    </source>
</evidence>
<dbReference type="EMBL" id="JACIFF010000002">
    <property type="protein sequence ID" value="MBB4078630.1"/>
    <property type="molecule type" value="Genomic_DNA"/>
</dbReference>
<dbReference type="PROSITE" id="PS51257">
    <property type="entry name" value="PROKAR_LIPOPROTEIN"/>
    <property type="match status" value="1"/>
</dbReference>
<dbReference type="PRINTS" id="PR00741">
    <property type="entry name" value="GLHYDRLASE29"/>
</dbReference>
<accession>A0A840E0F6</accession>
<dbReference type="EC" id="3.2.1.51" evidence="3"/>
<dbReference type="InterPro" id="IPR057739">
    <property type="entry name" value="Glyco_hydro_29_N"/>
</dbReference>